<feature type="transmembrane region" description="Helical" evidence="2">
    <location>
        <begin position="226"/>
        <end position="248"/>
    </location>
</feature>
<organism evidence="3">
    <name type="scientific">Dunaliella tertiolecta</name>
    <name type="common">Green alga</name>
    <dbReference type="NCBI Taxonomy" id="3047"/>
    <lineage>
        <taxon>Eukaryota</taxon>
        <taxon>Viridiplantae</taxon>
        <taxon>Chlorophyta</taxon>
        <taxon>core chlorophytes</taxon>
        <taxon>Chlorophyceae</taxon>
        <taxon>CS clade</taxon>
        <taxon>Chlamydomonadales</taxon>
        <taxon>Dunaliellaceae</taxon>
        <taxon>Dunaliella</taxon>
    </lineage>
</organism>
<feature type="region of interest" description="Disordered" evidence="1">
    <location>
        <begin position="1"/>
        <end position="68"/>
    </location>
</feature>
<feature type="transmembrane region" description="Helical" evidence="2">
    <location>
        <begin position="185"/>
        <end position="206"/>
    </location>
</feature>
<sequence>MQAHASPCMGPGARSGRHLAAQKPCLTSLRIQKPVYSPSASPDSQNERFKHEYKPTQPPEMRLASTEDAPGSLLRITPDMPPPSYWKKNPPGAFQIRNPHAQKMRLQPAGIPSPQQGFLPLPTDEYYFTEVQRDYKKDWPSVERLPDGRFSFRPGFLETLQDPEVPHYMYASGIQRVHYSLADRAVQALVTAAYATVAAAAFAFAWSQNYNLAAALLVSWARDRLSLPKVVTLLALAWFDKVWVYWVFLAGSLVDNLLQRIAPPIRRFSWMLFNLWLLFLVLGPAHVYPLPFWPFDAHQAAAPMIIPQG</sequence>
<keyword evidence="2" id="KW-0812">Transmembrane</keyword>
<evidence type="ECO:0000313" key="3">
    <source>
        <dbReference type="EMBL" id="CAE0493873.1"/>
    </source>
</evidence>
<protein>
    <submittedName>
        <fullName evidence="3">Uncharacterized protein</fullName>
    </submittedName>
</protein>
<gene>
    <name evidence="3" type="ORF">DTER00134_LOCUS8946</name>
</gene>
<keyword evidence="2" id="KW-0472">Membrane</keyword>
<evidence type="ECO:0000256" key="2">
    <source>
        <dbReference type="SAM" id="Phobius"/>
    </source>
</evidence>
<proteinExistence type="predicted"/>
<feature type="transmembrane region" description="Helical" evidence="2">
    <location>
        <begin position="268"/>
        <end position="288"/>
    </location>
</feature>
<name>A0A7S3QVA0_DUNTE</name>
<dbReference type="AlphaFoldDB" id="A0A7S3QVA0"/>
<dbReference type="EMBL" id="HBIP01015396">
    <property type="protein sequence ID" value="CAE0493873.1"/>
    <property type="molecule type" value="Transcribed_RNA"/>
</dbReference>
<evidence type="ECO:0000256" key="1">
    <source>
        <dbReference type="SAM" id="MobiDB-lite"/>
    </source>
</evidence>
<accession>A0A7S3QVA0</accession>
<reference evidence="3" key="1">
    <citation type="submission" date="2021-01" db="EMBL/GenBank/DDBJ databases">
        <authorList>
            <person name="Corre E."/>
            <person name="Pelletier E."/>
            <person name="Niang G."/>
            <person name="Scheremetjew M."/>
            <person name="Finn R."/>
            <person name="Kale V."/>
            <person name="Holt S."/>
            <person name="Cochrane G."/>
            <person name="Meng A."/>
            <person name="Brown T."/>
            <person name="Cohen L."/>
        </authorList>
    </citation>
    <scope>NUCLEOTIDE SEQUENCE</scope>
    <source>
        <strain evidence="3">CCMP1320</strain>
    </source>
</reference>
<keyword evidence="2" id="KW-1133">Transmembrane helix</keyword>
<feature type="compositionally biased region" description="Basic and acidic residues" evidence="1">
    <location>
        <begin position="45"/>
        <end position="54"/>
    </location>
</feature>